<evidence type="ECO:0000256" key="2">
    <source>
        <dbReference type="PROSITE-ProRule" id="PRU00335"/>
    </source>
</evidence>
<accession>A0ABU2HBW6</accession>
<sequence>MTGVQRHILDTALRHFADTGEQSISVSDLSRTAKIARGTIYNNFDDVTNLFPMVTEQVCSRFEDEARELISTVDKPRVALSVLLGLFLRYAHELPEHGRFLIRFAPYIGRLRDIWSNLPYEVLRRAVEEGQLPLAKDQAVYYLQLLAGSTYGFMTLVVEGQKSWRESTEALSLMVLAACGVPQQDAKNDAREALEILTASSEAV</sequence>
<dbReference type="Gene3D" id="1.10.357.10">
    <property type="entry name" value="Tetracycline Repressor, domain 2"/>
    <property type="match status" value="1"/>
</dbReference>
<dbReference type="InterPro" id="IPR050624">
    <property type="entry name" value="HTH-type_Tx_Regulator"/>
</dbReference>
<proteinExistence type="predicted"/>
<evidence type="ECO:0000313" key="5">
    <source>
        <dbReference type="Proteomes" id="UP001267407"/>
    </source>
</evidence>
<dbReference type="PANTHER" id="PTHR43479">
    <property type="entry name" value="ACREF/ENVCD OPERON REPRESSOR-RELATED"/>
    <property type="match status" value="1"/>
</dbReference>
<feature type="DNA-binding region" description="H-T-H motif" evidence="2">
    <location>
        <begin position="25"/>
        <end position="44"/>
    </location>
</feature>
<dbReference type="PANTHER" id="PTHR43479:SF11">
    <property type="entry name" value="ACREF_ENVCD OPERON REPRESSOR-RELATED"/>
    <property type="match status" value="1"/>
</dbReference>
<feature type="domain" description="HTH tetR-type" evidence="3">
    <location>
        <begin position="2"/>
        <end position="62"/>
    </location>
</feature>
<dbReference type="EMBL" id="JAVMBO010000003">
    <property type="protein sequence ID" value="MDS1308532.1"/>
    <property type="molecule type" value="Genomic_DNA"/>
</dbReference>
<dbReference type="InterPro" id="IPR001647">
    <property type="entry name" value="HTH_TetR"/>
</dbReference>
<dbReference type="Pfam" id="PF00440">
    <property type="entry name" value="TetR_N"/>
    <property type="match status" value="1"/>
</dbReference>
<protein>
    <submittedName>
        <fullName evidence="4">TetR/AcrR family transcriptional regulator</fullName>
    </submittedName>
</protein>
<gene>
    <name evidence="4" type="ORF">RKA07_00290</name>
</gene>
<evidence type="ECO:0000256" key="1">
    <source>
        <dbReference type="ARBA" id="ARBA00023125"/>
    </source>
</evidence>
<evidence type="ECO:0000313" key="4">
    <source>
        <dbReference type="EMBL" id="MDS1308532.1"/>
    </source>
</evidence>
<dbReference type="InterPro" id="IPR036271">
    <property type="entry name" value="Tet_transcr_reg_TetR-rel_C_sf"/>
</dbReference>
<dbReference type="PROSITE" id="PS50977">
    <property type="entry name" value="HTH_TETR_2"/>
    <property type="match status" value="1"/>
</dbReference>
<keyword evidence="1 2" id="KW-0238">DNA-binding</keyword>
<reference evidence="4" key="1">
    <citation type="submission" date="2023-09" db="EMBL/GenBank/DDBJ databases">
        <title>Marinobacter sediminicola sp. nov. and Marinobacter maritimum sp. nov., isolated from marine sediment.</title>
        <authorList>
            <person name="An J."/>
        </authorList>
    </citation>
    <scope>NUCLEOTIDE SEQUENCE</scope>
    <source>
        <strain evidence="4">F60267</strain>
    </source>
</reference>
<dbReference type="SUPFAM" id="SSF46689">
    <property type="entry name" value="Homeodomain-like"/>
    <property type="match status" value="1"/>
</dbReference>
<keyword evidence="5" id="KW-1185">Reference proteome</keyword>
<name>A0ABU2HBW6_9GAMM</name>
<organism evidence="4 5">
    <name type="scientific">Marinobacter xiaoshiensis</name>
    <dbReference type="NCBI Taxonomy" id="3073652"/>
    <lineage>
        <taxon>Bacteria</taxon>
        <taxon>Pseudomonadati</taxon>
        <taxon>Pseudomonadota</taxon>
        <taxon>Gammaproteobacteria</taxon>
        <taxon>Pseudomonadales</taxon>
        <taxon>Marinobacteraceae</taxon>
        <taxon>Marinobacter</taxon>
    </lineage>
</organism>
<dbReference type="SUPFAM" id="SSF48498">
    <property type="entry name" value="Tetracyclin repressor-like, C-terminal domain"/>
    <property type="match status" value="1"/>
</dbReference>
<dbReference type="RefSeq" id="WP_200203508.1">
    <property type="nucleotide sequence ID" value="NZ_JAVMBO010000003.1"/>
</dbReference>
<evidence type="ECO:0000259" key="3">
    <source>
        <dbReference type="PROSITE" id="PS50977"/>
    </source>
</evidence>
<dbReference type="InterPro" id="IPR009057">
    <property type="entry name" value="Homeodomain-like_sf"/>
</dbReference>
<dbReference type="Proteomes" id="UP001267407">
    <property type="component" value="Unassembled WGS sequence"/>
</dbReference>
<comment type="caution">
    <text evidence="4">The sequence shown here is derived from an EMBL/GenBank/DDBJ whole genome shotgun (WGS) entry which is preliminary data.</text>
</comment>